<keyword evidence="2" id="KW-0326">Glycosidase</keyword>
<dbReference type="InterPro" id="IPR015910">
    <property type="entry name" value="I/U_nuclsd_hydro_CS"/>
</dbReference>
<dbReference type="InterPro" id="IPR023186">
    <property type="entry name" value="IUNH"/>
</dbReference>
<dbReference type="Proteomes" id="UP000004968">
    <property type="component" value="Unassembled WGS sequence"/>
</dbReference>
<keyword evidence="1 4" id="KW-0378">Hydrolase</keyword>
<dbReference type="InterPro" id="IPR001910">
    <property type="entry name" value="Inosine/uridine_hydrolase_dom"/>
</dbReference>
<dbReference type="GeneID" id="93151598"/>
<dbReference type="InterPro" id="IPR036452">
    <property type="entry name" value="Ribo_hydro-like"/>
</dbReference>
<evidence type="ECO:0000256" key="1">
    <source>
        <dbReference type="ARBA" id="ARBA00022801"/>
    </source>
</evidence>
<protein>
    <submittedName>
        <fullName evidence="4">Inosine-uridine preferring nucleoside hydrolase</fullName>
    </submittedName>
</protein>
<proteinExistence type="predicted"/>
<dbReference type="EMBL" id="ACIO01000156">
    <property type="protein sequence ID" value="EFC99704.1"/>
    <property type="molecule type" value="Genomic_DNA"/>
</dbReference>
<dbReference type="RefSeq" id="WP_006772611.1">
    <property type="nucleotide sequence ID" value="NZ_GG667633.1"/>
</dbReference>
<dbReference type="PANTHER" id="PTHR12304:SF4">
    <property type="entry name" value="URIDINE NUCLEOSIDASE"/>
    <property type="match status" value="1"/>
</dbReference>
<dbReference type="GO" id="GO:0006152">
    <property type="term" value="P:purine nucleoside catabolic process"/>
    <property type="evidence" value="ECO:0007669"/>
    <property type="project" value="TreeGrafter"/>
</dbReference>
<dbReference type="SUPFAM" id="SSF53590">
    <property type="entry name" value="Nucleoside hydrolase"/>
    <property type="match status" value="1"/>
</dbReference>
<evidence type="ECO:0000256" key="2">
    <source>
        <dbReference type="ARBA" id="ARBA00023295"/>
    </source>
</evidence>
<reference evidence="4 5" key="1">
    <citation type="submission" date="2010-01" db="EMBL/GenBank/DDBJ databases">
        <authorList>
            <person name="Weinstock G."/>
            <person name="Sodergren E."/>
            <person name="Clifton S."/>
            <person name="Fulton L."/>
            <person name="Fulton B."/>
            <person name="Courtney L."/>
            <person name="Fronick C."/>
            <person name="Harrison M."/>
            <person name="Strong C."/>
            <person name="Farmer C."/>
            <person name="Delahaunty K."/>
            <person name="Markovic C."/>
            <person name="Hall O."/>
            <person name="Minx P."/>
            <person name="Tomlinson C."/>
            <person name="Mitreva M."/>
            <person name="Nelson J."/>
            <person name="Hou S."/>
            <person name="Wollam A."/>
            <person name="Pepin K.H."/>
            <person name="Johnson M."/>
            <person name="Bhonagiri V."/>
            <person name="Nash W.E."/>
            <person name="Warren W."/>
            <person name="Chinwalla A."/>
            <person name="Mardis E.R."/>
            <person name="Wilson R.K."/>
        </authorList>
    </citation>
    <scope>NUCLEOTIDE SEQUENCE [LARGE SCALE GENOMIC DNA]</scope>
    <source>
        <strain evidence="4 5">DSM 13479</strain>
    </source>
</reference>
<dbReference type="Gene3D" id="3.90.245.10">
    <property type="entry name" value="Ribonucleoside hydrolase-like"/>
    <property type="match status" value="1"/>
</dbReference>
<dbReference type="PANTHER" id="PTHR12304">
    <property type="entry name" value="INOSINE-URIDINE PREFERRING NUCLEOSIDE HYDROLASE"/>
    <property type="match status" value="1"/>
</dbReference>
<dbReference type="AlphaFoldDB" id="D3AEQ2"/>
<sequence length="323" mass="34516">MEKVILDVDTGTDDAIAIMTALQSPELEVLGICSVNGNRGIEFTTENTLRVVEYMGACDVPVHKGCSLPMVVSLTPGRRKEIPYTGPEDPEDNVHGDYVELPPATISAAPGNAVSWLVDTLMKSAGDITLIPVGPLTNIAMALRIEPAIAAKIKRIVLMGGGCREVNITPTSEFNFWIDPEAAKIVIDSGCDITIVPLDATHAAAVSIEDAKELRRMGTKASVVSADIIERRWSAYKNWQPMDDINTVPVHDALAVCAVINPAVLKNVVSVHVDVDINGGASDGQCICDVGKRNKRDVPNAKVALGADKELFAAMLKEILGKQ</sequence>
<name>D3AEQ2_9FIRM</name>
<gene>
    <name evidence="4" type="ORF">CLOSTHATH_02086</name>
</gene>
<feature type="domain" description="Inosine/uridine-preferring nucleoside hydrolase" evidence="3">
    <location>
        <begin position="4"/>
        <end position="312"/>
    </location>
</feature>
<dbReference type="GO" id="GO:0008477">
    <property type="term" value="F:purine nucleosidase activity"/>
    <property type="evidence" value="ECO:0007669"/>
    <property type="project" value="TreeGrafter"/>
</dbReference>
<dbReference type="Pfam" id="PF01156">
    <property type="entry name" value="IU_nuc_hydro"/>
    <property type="match status" value="1"/>
</dbReference>
<comment type="caution">
    <text evidence="4">The sequence shown here is derived from an EMBL/GenBank/DDBJ whole genome shotgun (WGS) entry which is preliminary data.</text>
</comment>
<dbReference type="GO" id="GO:0005829">
    <property type="term" value="C:cytosol"/>
    <property type="evidence" value="ECO:0007669"/>
    <property type="project" value="TreeGrafter"/>
</dbReference>
<evidence type="ECO:0000313" key="5">
    <source>
        <dbReference type="Proteomes" id="UP000004968"/>
    </source>
</evidence>
<organism evidence="4 5">
    <name type="scientific">Hungatella hathewayi DSM 13479</name>
    <dbReference type="NCBI Taxonomy" id="566550"/>
    <lineage>
        <taxon>Bacteria</taxon>
        <taxon>Bacillati</taxon>
        <taxon>Bacillota</taxon>
        <taxon>Clostridia</taxon>
        <taxon>Lachnospirales</taxon>
        <taxon>Lachnospiraceae</taxon>
        <taxon>Hungatella</taxon>
    </lineage>
</organism>
<dbReference type="HOGENOM" id="CLU_036838_2_0_9"/>
<dbReference type="GO" id="GO:0045437">
    <property type="term" value="F:uridine nucleosidase activity"/>
    <property type="evidence" value="ECO:0007669"/>
    <property type="project" value="UniProtKB-ARBA"/>
</dbReference>
<evidence type="ECO:0000259" key="3">
    <source>
        <dbReference type="Pfam" id="PF01156"/>
    </source>
</evidence>
<evidence type="ECO:0000313" key="4">
    <source>
        <dbReference type="EMBL" id="EFC99704.1"/>
    </source>
</evidence>
<dbReference type="PROSITE" id="PS01247">
    <property type="entry name" value="IUNH"/>
    <property type="match status" value="1"/>
</dbReference>
<accession>D3AEQ2</accession>